<name>A0AAW2XSH6_9LAMI</name>
<dbReference type="InterPro" id="IPR013103">
    <property type="entry name" value="RVT_2"/>
</dbReference>
<protein>
    <submittedName>
        <fullName evidence="2">Retrovirus-related Pol polyprotein from transposon TNT 1-94</fullName>
    </submittedName>
</protein>
<reference evidence="2" key="2">
    <citation type="journal article" date="2024" name="Plant">
        <title>Genomic evolution and insights into agronomic trait innovations of Sesamum species.</title>
        <authorList>
            <person name="Miao H."/>
            <person name="Wang L."/>
            <person name="Qu L."/>
            <person name="Liu H."/>
            <person name="Sun Y."/>
            <person name="Le M."/>
            <person name="Wang Q."/>
            <person name="Wei S."/>
            <person name="Zheng Y."/>
            <person name="Lin W."/>
            <person name="Duan Y."/>
            <person name="Cao H."/>
            <person name="Xiong S."/>
            <person name="Wang X."/>
            <person name="Wei L."/>
            <person name="Li C."/>
            <person name="Ma Q."/>
            <person name="Ju M."/>
            <person name="Zhao R."/>
            <person name="Li G."/>
            <person name="Mu C."/>
            <person name="Tian Q."/>
            <person name="Mei H."/>
            <person name="Zhang T."/>
            <person name="Gao T."/>
            <person name="Zhang H."/>
        </authorList>
    </citation>
    <scope>NUCLEOTIDE SEQUENCE</scope>
    <source>
        <strain evidence="2">KEN1</strain>
    </source>
</reference>
<organism evidence="2">
    <name type="scientific">Sesamum latifolium</name>
    <dbReference type="NCBI Taxonomy" id="2727402"/>
    <lineage>
        <taxon>Eukaryota</taxon>
        <taxon>Viridiplantae</taxon>
        <taxon>Streptophyta</taxon>
        <taxon>Embryophyta</taxon>
        <taxon>Tracheophyta</taxon>
        <taxon>Spermatophyta</taxon>
        <taxon>Magnoliopsida</taxon>
        <taxon>eudicotyledons</taxon>
        <taxon>Gunneridae</taxon>
        <taxon>Pentapetalae</taxon>
        <taxon>asterids</taxon>
        <taxon>lamiids</taxon>
        <taxon>Lamiales</taxon>
        <taxon>Pedaliaceae</taxon>
        <taxon>Sesamum</taxon>
    </lineage>
</organism>
<proteinExistence type="predicted"/>
<dbReference type="EMBL" id="JACGWN010000003">
    <property type="protein sequence ID" value="KAL0456089.1"/>
    <property type="molecule type" value="Genomic_DNA"/>
</dbReference>
<comment type="caution">
    <text evidence="2">The sequence shown here is derived from an EMBL/GenBank/DDBJ whole genome shotgun (WGS) entry which is preliminary data.</text>
</comment>
<evidence type="ECO:0000259" key="1">
    <source>
        <dbReference type="Pfam" id="PF07727"/>
    </source>
</evidence>
<dbReference type="SUPFAM" id="SSF56672">
    <property type="entry name" value="DNA/RNA polymerases"/>
    <property type="match status" value="1"/>
</dbReference>
<dbReference type="AlphaFoldDB" id="A0AAW2XSH6"/>
<reference evidence="2" key="1">
    <citation type="submission" date="2020-06" db="EMBL/GenBank/DDBJ databases">
        <authorList>
            <person name="Li T."/>
            <person name="Hu X."/>
            <person name="Zhang T."/>
            <person name="Song X."/>
            <person name="Zhang H."/>
            <person name="Dai N."/>
            <person name="Sheng W."/>
            <person name="Hou X."/>
            <person name="Wei L."/>
        </authorList>
    </citation>
    <scope>NUCLEOTIDE SEQUENCE</scope>
    <source>
        <strain evidence="2">KEN1</strain>
        <tissue evidence="2">Leaf</tissue>
    </source>
</reference>
<dbReference type="InterPro" id="IPR043502">
    <property type="entry name" value="DNA/RNA_pol_sf"/>
</dbReference>
<accession>A0AAW2XSH6</accession>
<sequence>MEEEIVALERNQTWELVQKPNDVKSIFCKWVYKIKRRTRSIERHKACLVARGFSQQYGLEYDETVSLIEKLTTIRVLLALVASKHWNLWKMDVKNVFLHGELDREIYMNQPTGFLSPDHSEYVCKL</sequence>
<dbReference type="Pfam" id="PF07727">
    <property type="entry name" value="RVT_2"/>
    <property type="match status" value="1"/>
</dbReference>
<evidence type="ECO:0000313" key="2">
    <source>
        <dbReference type="EMBL" id="KAL0456089.1"/>
    </source>
</evidence>
<gene>
    <name evidence="2" type="ORF">Slati_0948100</name>
</gene>
<feature type="domain" description="Reverse transcriptase Ty1/copia-type" evidence="1">
    <location>
        <begin position="11"/>
        <end position="126"/>
    </location>
</feature>